<protein>
    <submittedName>
        <fullName evidence="1">Uncharacterized protein</fullName>
    </submittedName>
</protein>
<comment type="caution">
    <text evidence="1">The sequence shown here is derived from an EMBL/GenBank/DDBJ whole genome shotgun (WGS) entry which is preliminary data.</text>
</comment>
<gene>
    <name evidence="1" type="ORF">C7374_11219</name>
</gene>
<proteinExistence type="predicted"/>
<reference evidence="1 2" key="1">
    <citation type="submission" date="2018-06" db="EMBL/GenBank/DDBJ databases">
        <title>Genomic Encyclopedia of Type Strains, Phase IV (KMG-IV): sequencing the most valuable type-strain genomes for metagenomic binning, comparative biology and taxonomic classification.</title>
        <authorList>
            <person name="Goeker M."/>
        </authorList>
    </citation>
    <scope>NUCLEOTIDE SEQUENCE [LARGE SCALE GENOMIC DNA]</scope>
    <source>
        <strain evidence="1 2">DSM 26720</strain>
    </source>
</reference>
<evidence type="ECO:0000313" key="2">
    <source>
        <dbReference type="Proteomes" id="UP000249453"/>
    </source>
</evidence>
<accession>A0A364JTI2</accession>
<dbReference type="RefSeq" id="WP_111575943.1">
    <property type="nucleotide sequence ID" value="NZ_JBHEEY010000013.1"/>
</dbReference>
<dbReference type="AlphaFoldDB" id="A0A364JTI2"/>
<sequence>MIDRNAIATEWGLPDWQDESSYGNTSSWSFMRWRWEFTRRRDDYRNDFDNWKDQTYDFWVNARKLENKLPDTLLTPDVPGFTAMIRDGSFKYGYTALPNPRISEQPDHVIFSSLEYDGNISFINGVGDRHWGDLFNVSAGEGEVLVKFDIDKPLEPQLAAAKDNLLAYQKIKHGKKLQKRRHPQKWLLYLRLLDGREMGASWSQLEAILPSDASTPQSARDAYTQAKALCFNF</sequence>
<evidence type="ECO:0000313" key="1">
    <source>
        <dbReference type="EMBL" id="RAK26798.1"/>
    </source>
</evidence>
<organism evidence="1 2">
    <name type="scientific">Falsochrobactrum ovis</name>
    <dbReference type="NCBI Taxonomy" id="1293442"/>
    <lineage>
        <taxon>Bacteria</taxon>
        <taxon>Pseudomonadati</taxon>
        <taxon>Pseudomonadota</taxon>
        <taxon>Alphaproteobacteria</taxon>
        <taxon>Hyphomicrobiales</taxon>
        <taxon>Brucellaceae</taxon>
        <taxon>Falsochrobactrum</taxon>
    </lineage>
</organism>
<dbReference type="Proteomes" id="UP000249453">
    <property type="component" value="Unassembled WGS sequence"/>
</dbReference>
<dbReference type="EMBL" id="QLMK01000012">
    <property type="protein sequence ID" value="RAK26798.1"/>
    <property type="molecule type" value="Genomic_DNA"/>
</dbReference>
<keyword evidence="2" id="KW-1185">Reference proteome</keyword>
<dbReference type="OrthoDB" id="8654520at2"/>
<name>A0A364JTI2_9HYPH</name>